<dbReference type="Proteomes" id="UP001139505">
    <property type="component" value="Unassembled WGS sequence"/>
</dbReference>
<gene>
    <name evidence="1" type="ORF">MmonteBS_36250</name>
    <name evidence="2" type="ORF">NJB18185_12820</name>
</gene>
<dbReference type="SUPFAM" id="SSF54593">
    <property type="entry name" value="Glyoxalase/Bleomycin resistance protein/Dihydroxybiphenyl dioxygenase"/>
    <property type="match status" value="1"/>
</dbReference>
<dbReference type="AlphaFoldDB" id="A0AA37PKB5"/>
<dbReference type="EMBL" id="BQYH01000005">
    <property type="protein sequence ID" value="GKU71506.1"/>
    <property type="molecule type" value="Genomic_DNA"/>
</dbReference>
<protein>
    <recommendedName>
        <fullName evidence="5">VOC domain-containing protein</fullName>
    </recommendedName>
</protein>
<evidence type="ECO:0000313" key="2">
    <source>
        <dbReference type="EMBL" id="GKU71506.1"/>
    </source>
</evidence>
<organism evidence="2 4">
    <name type="scientific">Mycobacterium montefiorense</name>
    <dbReference type="NCBI Taxonomy" id="154654"/>
    <lineage>
        <taxon>Bacteria</taxon>
        <taxon>Bacillati</taxon>
        <taxon>Actinomycetota</taxon>
        <taxon>Actinomycetes</taxon>
        <taxon>Mycobacteriales</taxon>
        <taxon>Mycobacteriaceae</taxon>
        <taxon>Mycobacterium</taxon>
        <taxon>Mycobacterium simiae complex</taxon>
    </lineage>
</organism>
<dbReference type="EMBL" id="BFCH01000018">
    <property type="protein sequence ID" value="GBG39253.1"/>
    <property type="molecule type" value="Genomic_DNA"/>
</dbReference>
<reference evidence="1" key="1">
    <citation type="journal article" date="2018" name="Genome Announc.">
        <title>Draft Genome Sequence of Mycobacterium montefiorense Isolated from Japanese Black Salamander (Hynobius nigrescens).</title>
        <authorList>
            <person name="Fukano H."/>
            <person name="Yoshida M."/>
            <person name="Shimizu A."/>
            <person name="Iwao H."/>
            <person name="Katayama Y."/>
            <person name="Omatsu T."/>
            <person name="Mizutani T."/>
            <person name="Kurata O."/>
            <person name="Wada S."/>
            <person name="Hoshino Y."/>
        </authorList>
    </citation>
    <scope>NUCLEOTIDE SEQUENCE</scope>
    <source>
        <strain evidence="1">BS</strain>
    </source>
</reference>
<sequence>MPEEPSLHHVVFAVAPERHVTVTQFFSDLGFVFQPLQLTELGLDIHLDWNRGIELVSPIPGSTGEVAASVNEFLERHGDGVYTVVIGVPEAASAQAVAERYGATTRFRQHFEGEGTYLDENDLSVLGLPLTLLATNIP</sequence>
<comment type="caution">
    <text evidence="2">The sequence shown here is derived from an EMBL/GenBank/DDBJ whole genome shotgun (WGS) entry which is preliminary data.</text>
</comment>
<evidence type="ECO:0008006" key="5">
    <source>
        <dbReference type="Google" id="ProtNLM"/>
    </source>
</evidence>
<dbReference type="Gene3D" id="3.10.180.10">
    <property type="entry name" value="2,3-Dihydroxybiphenyl 1,2-Dioxygenase, domain 1"/>
    <property type="match status" value="1"/>
</dbReference>
<evidence type="ECO:0000313" key="1">
    <source>
        <dbReference type="EMBL" id="GBG39253.1"/>
    </source>
</evidence>
<evidence type="ECO:0000313" key="4">
    <source>
        <dbReference type="Proteomes" id="UP001139505"/>
    </source>
</evidence>
<name>A0AA37PKB5_9MYCO</name>
<reference evidence="2" key="4">
    <citation type="submission" date="2022-04" db="EMBL/GenBank/DDBJ databases">
        <authorList>
            <person name="Komine T."/>
            <person name="Fukano H."/>
            <person name="Wada S."/>
        </authorList>
    </citation>
    <scope>NUCLEOTIDE SEQUENCE</scope>
    <source>
        <strain evidence="2">NJB18185</strain>
    </source>
</reference>
<keyword evidence="3" id="KW-1185">Reference proteome</keyword>
<reference evidence="2" key="3">
    <citation type="journal article" date="2022" name="Microbiol. Resour. Announc.">
        <title>Draft Genome Sequences of Eight Mycobacterium montefiorense Strains Isolated from Salamanders in Captivity.</title>
        <authorList>
            <person name="Komine T."/>
            <person name="Ihara H."/>
            <person name="Fukano H."/>
            <person name="Hoshino Y."/>
            <person name="Kurata O."/>
            <person name="Wada S."/>
        </authorList>
    </citation>
    <scope>NUCLEOTIDE SEQUENCE</scope>
    <source>
        <strain evidence="2">NJB18185</strain>
    </source>
</reference>
<proteinExistence type="predicted"/>
<evidence type="ECO:0000313" key="3">
    <source>
        <dbReference type="Proteomes" id="UP000245060"/>
    </source>
</evidence>
<accession>A0AA37PKB5</accession>
<reference evidence="3" key="2">
    <citation type="submission" date="2018-04" db="EMBL/GenBank/DDBJ databases">
        <title>Draft genome sequence of Mycobacterium montefiorense isolated from Japanese black salamander.</title>
        <authorList>
            <person name="Fukano H."/>
            <person name="Yoshida M."/>
            <person name="Shimizu A."/>
            <person name="Iwao H."/>
            <person name="Kurata O."/>
            <person name="Katayama Y."/>
            <person name="Omatsu T."/>
            <person name="Mizutani T."/>
            <person name="Wada S."/>
            <person name="Hoshino Y."/>
        </authorList>
    </citation>
    <scope>NUCLEOTIDE SEQUENCE [LARGE SCALE GENOMIC DNA]</scope>
    <source>
        <strain evidence="3">BS</strain>
    </source>
</reference>
<dbReference type="Proteomes" id="UP000245060">
    <property type="component" value="Unassembled WGS sequence"/>
</dbReference>
<dbReference type="InterPro" id="IPR029068">
    <property type="entry name" value="Glyas_Bleomycin-R_OHBP_Dase"/>
</dbReference>